<protein>
    <submittedName>
        <fullName evidence="1">Uncharacterized protein</fullName>
    </submittedName>
</protein>
<gene>
    <name evidence="1" type="ORF">L1987_22257</name>
</gene>
<keyword evidence="2" id="KW-1185">Reference proteome</keyword>
<dbReference type="Proteomes" id="UP001056120">
    <property type="component" value="Linkage Group LG08"/>
</dbReference>
<sequence length="88" mass="10873">WFLDKGYVFQQFLWSWRMERFSVLSGMQLRLDGTNKFRWRDDLQRRRGWRLGLGDDLQRRLELEGRPKWWWPTVVMAGGREILKIKIC</sequence>
<organism evidence="1 2">
    <name type="scientific">Smallanthus sonchifolius</name>
    <dbReference type="NCBI Taxonomy" id="185202"/>
    <lineage>
        <taxon>Eukaryota</taxon>
        <taxon>Viridiplantae</taxon>
        <taxon>Streptophyta</taxon>
        <taxon>Embryophyta</taxon>
        <taxon>Tracheophyta</taxon>
        <taxon>Spermatophyta</taxon>
        <taxon>Magnoliopsida</taxon>
        <taxon>eudicotyledons</taxon>
        <taxon>Gunneridae</taxon>
        <taxon>Pentapetalae</taxon>
        <taxon>asterids</taxon>
        <taxon>campanulids</taxon>
        <taxon>Asterales</taxon>
        <taxon>Asteraceae</taxon>
        <taxon>Asteroideae</taxon>
        <taxon>Heliantheae alliance</taxon>
        <taxon>Millerieae</taxon>
        <taxon>Smallanthus</taxon>
    </lineage>
</organism>
<comment type="caution">
    <text evidence="1">The sequence shown here is derived from an EMBL/GenBank/DDBJ whole genome shotgun (WGS) entry which is preliminary data.</text>
</comment>
<name>A0ACB9IFQ2_9ASTR</name>
<feature type="non-terminal residue" evidence="1">
    <location>
        <position position="1"/>
    </location>
</feature>
<proteinExistence type="predicted"/>
<reference evidence="1 2" key="2">
    <citation type="journal article" date="2022" name="Mol. Ecol. Resour.">
        <title>The genomes of chicory, endive, great burdock and yacon provide insights into Asteraceae paleo-polyploidization history and plant inulin production.</title>
        <authorList>
            <person name="Fan W."/>
            <person name="Wang S."/>
            <person name="Wang H."/>
            <person name="Wang A."/>
            <person name="Jiang F."/>
            <person name="Liu H."/>
            <person name="Zhao H."/>
            <person name="Xu D."/>
            <person name="Zhang Y."/>
        </authorList>
    </citation>
    <scope>NUCLEOTIDE SEQUENCE [LARGE SCALE GENOMIC DNA]</scope>
    <source>
        <strain evidence="2">cv. Yunnan</strain>
        <tissue evidence="1">Leaves</tissue>
    </source>
</reference>
<evidence type="ECO:0000313" key="2">
    <source>
        <dbReference type="Proteomes" id="UP001056120"/>
    </source>
</evidence>
<accession>A0ACB9IFQ2</accession>
<evidence type="ECO:0000313" key="1">
    <source>
        <dbReference type="EMBL" id="KAI3806358.1"/>
    </source>
</evidence>
<feature type="non-terminal residue" evidence="1">
    <location>
        <position position="88"/>
    </location>
</feature>
<dbReference type="EMBL" id="CM042025">
    <property type="protein sequence ID" value="KAI3806358.1"/>
    <property type="molecule type" value="Genomic_DNA"/>
</dbReference>
<reference evidence="2" key="1">
    <citation type="journal article" date="2022" name="Mol. Ecol. Resour.">
        <title>The genomes of chicory, endive, great burdock and yacon provide insights into Asteraceae palaeo-polyploidization history and plant inulin production.</title>
        <authorList>
            <person name="Fan W."/>
            <person name="Wang S."/>
            <person name="Wang H."/>
            <person name="Wang A."/>
            <person name="Jiang F."/>
            <person name="Liu H."/>
            <person name="Zhao H."/>
            <person name="Xu D."/>
            <person name="Zhang Y."/>
        </authorList>
    </citation>
    <scope>NUCLEOTIDE SEQUENCE [LARGE SCALE GENOMIC DNA]</scope>
    <source>
        <strain evidence="2">cv. Yunnan</strain>
    </source>
</reference>